<feature type="domain" description="BTB" evidence="1">
    <location>
        <begin position="172"/>
        <end position="239"/>
    </location>
</feature>
<dbReference type="InterPro" id="IPR011333">
    <property type="entry name" value="SKP1/BTB/POZ_sf"/>
</dbReference>
<dbReference type="PANTHER" id="PTHR24413">
    <property type="entry name" value="SPECKLE-TYPE POZ PROTEIN"/>
    <property type="match status" value="1"/>
</dbReference>
<name>A0A4Y2DH23_ARAVE</name>
<dbReference type="CDD" id="cd18186">
    <property type="entry name" value="BTB_POZ_ZBTB_KLHL-like"/>
    <property type="match status" value="1"/>
</dbReference>
<dbReference type="Gene3D" id="1.25.40.420">
    <property type="match status" value="1"/>
</dbReference>
<dbReference type="Proteomes" id="UP000499080">
    <property type="component" value="Unassembled WGS sequence"/>
</dbReference>
<dbReference type="Gene3D" id="3.30.710.10">
    <property type="entry name" value="Potassium Channel Kv1.1, Chain A"/>
    <property type="match status" value="1"/>
</dbReference>
<keyword evidence="3" id="KW-1185">Reference proteome</keyword>
<gene>
    <name evidence="2" type="primary">SPOP_11</name>
    <name evidence="2" type="ORF">AVEN_242191_1</name>
</gene>
<protein>
    <submittedName>
        <fullName evidence="2">Speckle-type POZ protein</fullName>
    </submittedName>
</protein>
<dbReference type="Pfam" id="PF00651">
    <property type="entry name" value="BTB"/>
    <property type="match status" value="1"/>
</dbReference>
<evidence type="ECO:0000259" key="1">
    <source>
        <dbReference type="PROSITE" id="PS50097"/>
    </source>
</evidence>
<dbReference type="InterPro" id="IPR000210">
    <property type="entry name" value="BTB/POZ_dom"/>
</dbReference>
<dbReference type="OrthoDB" id="6434255at2759"/>
<dbReference type="SMART" id="SM00225">
    <property type="entry name" value="BTB"/>
    <property type="match status" value="1"/>
</dbReference>
<organism evidence="2 3">
    <name type="scientific">Araneus ventricosus</name>
    <name type="common">Orbweaver spider</name>
    <name type="synonym">Epeira ventricosa</name>
    <dbReference type="NCBI Taxonomy" id="182803"/>
    <lineage>
        <taxon>Eukaryota</taxon>
        <taxon>Metazoa</taxon>
        <taxon>Ecdysozoa</taxon>
        <taxon>Arthropoda</taxon>
        <taxon>Chelicerata</taxon>
        <taxon>Arachnida</taxon>
        <taxon>Araneae</taxon>
        <taxon>Araneomorphae</taxon>
        <taxon>Entelegynae</taxon>
        <taxon>Araneoidea</taxon>
        <taxon>Araneidae</taxon>
        <taxon>Araneus</taxon>
    </lineage>
</organism>
<evidence type="ECO:0000313" key="3">
    <source>
        <dbReference type="Proteomes" id="UP000499080"/>
    </source>
</evidence>
<proteinExistence type="predicted"/>
<evidence type="ECO:0000313" key="2">
    <source>
        <dbReference type="EMBL" id="GBM15154.1"/>
    </source>
</evidence>
<reference evidence="2 3" key="1">
    <citation type="journal article" date="2019" name="Sci. Rep.">
        <title>Orb-weaving spider Araneus ventricosus genome elucidates the spidroin gene catalogue.</title>
        <authorList>
            <person name="Kono N."/>
            <person name="Nakamura H."/>
            <person name="Ohtoshi R."/>
            <person name="Moran D.A.P."/>
            <person name="Shinohara A."/>
            <person name="Yoshida Y."/>
            <person name="Fujiwara M."/>
            <person name="Mori M."/>
            <person name="Tomita M."/>
            <person name="Arakawa K."/>
        </authorList>
    </citation>
    <scope>NUCLEOTIDE SEQUENCE [LARGE SCALE GENOMIC DNA]</scope>
</reference>
<dbReference type="AlphaFoldDB" id="A0A4Y2DH23"/>
<dbReference type="SUPFAM" id="SSF54695">
    <property type="entry name" value="POZ domain"/>
    <property type="match status" value="1"/>
</dbReference>
<dbReference type="PROSITE" id="PS50097">
    <property type="entry name" value="BTB"/>
    <property type="match status" value="1"/>
</dbReference>
<accession>A0A4Y2DH23</accession>
<sequence length="334" mass="38499">MAEQNEIIGSDMTKFSIIRKIMYGIRWTVENLSKMPAYTEVIGPDFYLAPGIMGCITFSKIGGEPCVFIRNKSAKEIYIVREIVLYDCNSQKLFEDKDEEIFLLEEGEDVDVLTVNDGTSFDDLTNDTLVIDLCVSIKDNATKKLNSLIYDIDPEMKLREDLKTMLENPVNSDVFLQVGDERIPVHWSVLCSRSPYFKKMFDSRMLERMQNSVIITDSSLVTVKKLIQFLYTADFVQGDDLQELFDLYYAADKYEVMDLRTLCGHKIVSNVTSDNACDILQLFHRHNDKALKMEVMDFIRSHSDAVFQTEVWKMFEVSEPLMAELISFCLKKNC</sequence>
<comment type="caution">
    <text evidence="2">The sequence shown here is derived from an EMBL/GenBank/DDBJ whole genome shotgun (WGS) entry which is preliminary data.</text>
</comment>
<dbReference type="EMBL" id="BGPR01000355">
    <property type="protein sequence ID" value="GBM15154.1"/>
    <property type="molecule type" value="Genomic_DNA"/>
</dbReference>